<feature type="transmembrane region" description="Helical" evidence="5">
    <location>
        <begin position="470"/>
        <end position="492"/>
    </location>
</feature>
<sequence>MRVYVLAGQVATTAGPSVVLSFVIAAIASVFAGLCYAEFAARVPKAGSAYIYSYTTVGEFIGFVIGWNLILEYVIGTASVAKGFSGYVDSLTPDKTIATHLVKWLPLHIKNISPFYDIFALGVTLVVTVLLAFGVKESAQFTAVFTGINLYVVAFVTICGLTKIQNFKNWNLPPHNGDKGGFFPFGFDGMINGAARCFYGFVGFDAIASTGEEASNPQRSMPLSISLSLFLILLSYFGVAAASTLMWPYYYQTGDAPLADVFVQVGWPIGRYIIAVGAITSLTTALLGSLFPLPRVLFAMSTDGLLPGFLKIVNRRTKTPVIATLIAGMFAAQMSAIFTLQQLTDMMSIGTLLAYTLVTLSVLILRYQEDDKQVGGSLENTTETEITNDESATDDKKTLLQDNSRCFCIQFCVSNKLSPTKSTAKTSNILIAIICKHDTDSNFNQCIILGILIVQLTVILHFFEQQLFNFELPTCIMTMAILCLIVISLFVLQRQPQTKLKLPFKVPFLPYFPVISIFFNSYLMLKLDVLTWIRFAIWLTFGFFMYFGYGIFKSSGYLTDSEKREREEQRLRIQQNTPLASS</sequence>
<protein>
    <submittedName>
        <fullName evidence="7">High affinity cationic amino acid transporter 1-like isoform X5</fullName>
    </submittedName>
</protein>
<dbReference type="GO" id="GO:0005886">
    <property type="term" value="C:plasma membrane"/>
    <property type="evidence" value="ECO:0007669"/>
    <property type="project" value="TreeGrafter"/>
</dbReference>
<organism evidence="7 8">
    <name type="scientific">Dinothrombium tinctorium</name>
    <dbReference type="NCBI Taxonomy" id="1965070"/>
    <lineage>
        <taxon>Eukaryota</taxon>
        <taxon>Metazoa</taxon>
        <taxon>Ecdysozoa</taxon>
        <taxon>Arthropoda</taxon>
        <taxon>Chelicerata</taxon>
        <taxon>Arachnida</taxon>
        <taxon>Acari</taxon>
        <taxon>Acariformes</taxon>
        <taxon>Trombidiformes</taxon>
        <taxon>Prostigmata</taxon>
        <taxon>Anystina</taxon>
        <taxon>Parasitengona</taxon>
        <taxon>Trombidioidea</taxon>
        <taxon>Trombidiidae</taxon>
        <taxon>Dinothrombium</taxon>
    </lineage>
</organism>
<dbReference type="FunFam" id="1.20.1740.10:FF:000010">
    <property type="entry name" value="probable cationic amino acid transporter"/>
    <property type="match status" value="1"/>
</dbReference>
<dbReference type="PANTHER" id="PTHR43243">
    <property type="entry name" value="INNER MEMBRANE TRANSPORTER YGJI-RELATED"/>
    <property type="match status" value="1"/>
</dbReference>
<dbReference type="EMBL" id="NCKU01000223">
    <property type="protein sequence ID" value="RWS16474.1"/>
    <property type="molecule type" value="Genomic_DNA"/>
</dbReference>
<evidence type="ECO:0000256" key="4">
    <source>
        <dbReference type="ARBA" id="ARBA00023136"/>
    </source>
</evidence>
<feature type="transmembrane region" description="Helical" evidence="5">
    <location>
        <begin position="141"/>
        <end position="161"/>
    </location>
</feature>
<feature type="transmembrane region" description="Helical" evidence="5">
    <location>
        <begin position="504"/>
        <end position="525"/>
    </location>
</feature>
<dbReference type="Pfam" id="PF13520">
    <property type="entry name" value="AA_permease_2"/>
    <property type="match status" value="1"/>
</dbReference>
<name>A0A3S3SKK4_9ACAR</name>
<dbReference type="InterPro" id="IPR029485">
    <property type="entry name" value="CAT_C"/>
</dbReference>
<keyword evidence="3 5" id="KW-1133">Transmembrane helix</keyword>
<evidence type="ECO:0000313" key="7">
    <source>
        <dbReference type="EMBL" id="RWS16474.1"/>
    </source>
</evidence>
<keyword evidence="2 5" id="KW-0812">Transmembrane</keyword>
<evidence type="ECO:0000256" key="2">
    <source>
        <dbReference type="ARBA" id="ARBA00022692"/>
    </source>
</evidence>
<evidence type="ECO:0000256" key="5">
    <source>
        <dbReference type="SAM" id="Phobius"/>
    </source>
</evidence>
<comment type="caution">
    <text evidence="7">The sequence shown here is derived from an EMBL/GenBank/DDBJ whole genome shotgun (WGS) entry which is preliminary data.</text>
</comment>
<evidence type="ECO:0000256" key="1">
    <source>
        <dbReference type="ARBA" id="ARBA00004141"/>
    </source>
</evidence>
<evidence type="ECO:0000313" key="8">
    <source>
        <dbReference type="Proteomes" id="UP000285301"/>
    </source>
</evidence>
<dbReference type="GO" id="GO:0097638">
    <property type="term" value="P:L-arginine import across plasma membrane"/>
    <property type="evidence" value="ECO:0007669"/>
    <property type="project" value="TreeGrafter"/>
</dbReference>
<dbReference type="GO" id="GO:0015189">
    <property type="term" value="F:L-lysine transmembrane transporter activity"/>
    <property type="evidence" value="ECO:0007669"/>
    <property type="project" value="TreeGrafter"/>
</dbReference>
<feature type="transmembrane region" description="Helical" evidence="5">
    <location>
        <begin position="18"/>
        <end position="37"/>
    </location>
</feature>
<gene>
    <name evidence="7" type="ORF">B4U79_01359</name>
</gene>
<dbReference type="OrthoDB" id="3900342at2759"/>
<dbReference type="STRING" id="1965070.A0A3S3SKK4"/>
<feature type="transmembrane region" description="Helical" evidence="5">
    <location>
        <begin position="346"/>
        <end position="365"/>
    </location>
</feature>
<dbReference type="PIRSF" id="PIRSF006060">
    <property type="entry name" value="AA_transporter"/>
    <property type="match status" value="1"/>
</dbReference>
<evidence type="ECO:0000256" key="3">
    <source>
        <dbReference type="ARBA" id="ARBA00022989"/>
    </source>
</evidence>
<feature type="transmembrane region" description="Helical" evidence="5">
    <location>
        <begin position="115"/>
        <end position="135"/>
    </location>
</feature>
<feature type="transmembrane region" description="Helical" evidence="5">
    <location>
        <begin position="531"/>
        <end position="552"/>
    </location>
</feature>
<feature type="transmembrane region" description="Helical" evidence="5">
    <location>
        <begin position="446"/>
        <end position="464"/>
    </location>
</feature>
<feature type="transmembrane region" description="Helical" evidence="5">
    <location>
        <begin position="227"/>
        <end position="249"/>
    </location>
</feature>
<dbReference type="GO" id="GO:0000064">
    <property type="term" value="F:L-ornithine transmembrane transporter activity"/>
    <property type="evidence" value="ECO:0007669"/>
    <property type="project" value="TreeGrafter"/>
</dbReference>
<dbReference type="GO" id="GO:0061459">
    <property type="term" value="F:L-arginine transmembrane transporter activity"/>
    <property type="evidence" value="ECO:0007669"/>
    <property type="project" value="TreeGrafter"/>
</dbReference>
<feature type="transmembrane region" description="Helical" evidence="5">
    <location>
        <begin position="321"/>
        <end position="340"/>
    </location>
</feature>
<evidence type="ECO:0000259" key="6">
    <source>
        <dbReference type="Pfam" id="PF13906"/>
    </source>
</evidence>
<dbReference type="Proteomes" id="UP000285301">
    <property type="component" value="Unassembled WGS sequence"/>
</dbReference>
<dbReference type="Pfam" id="PF13906">
    <property type="entry name" value="AA_permease_C"/>
    <property type="match status" value="1"/>
</dbReference>
<comment type="subcellular location">
    <subcellularLocation>
        <location evidence="1">Membrane</location>
        <topology evidence="1">Multi-pass membrane protein</topology>
    </subcellularLocation>
</comment>
<feature type="domain" description="Cationic amino acid transporter C-terminal" evidence="6">
    <location>
        <begin position="504"/>
        <end position="553"/>
    </location>
</feature>
<dbReference type="InterPro" id="IPR002293">
    <property type="entry name" value="AA/rel_permease1"/>
</dbReference>
<proteinExistence type="predicted"/>
<dbReference type="Gene3D" id="1.20.1740.10">
    <property type="entry name" value="Amino acid/polyamine transporter I"/>
    <property type="match status" value="2"/>
</dbReference>
<dbReference type="PANTHER" id="PTHR43243:SF105">
    <property type="entry name" value="CATIONIC AMINO ACID TRANSPORTER C-TERMINAL DOMAIN-CONTAINING PROTEIN"/>
    <property type="match status" value="1"/>
</dbReference>
<feature type="transmembrane region" description="Helical" evidence="5">
    <location>
        <begin position="269"/>
        <end position="291"/>
    </location>
</feature>
<reference evidence="7 8" key="1">
    <citation type="journal article" date="2018" name="Gigascience">
        <title>Genomes of trombidid mites reveal novel predicted allergens and laterally-transferred genes associated with secondary metabolism.</title>
        <authorList>
            <person name="Dong X."/>
            <person name="Chaisiri K."/>
            <person name="Xia D."/>
            <person name="Armstrong S.D."/>
            <person name="Fang Y."/>
            <person name="Donnelly M.J."/>
            <person name="Kadowaki T."/>
            <person name="McGarry J.W."/>
            <person name="Darby A.C."/>
            <person name="Makepeace B.L."/>
        </authorList>
    </citation>
    <scope>NUCLEOTIDE SEQUENCE [LARGE SCALE GENOMIC DNA]</scope>
    <source>
        <strain evidence="7">UoL-WK</strain>
    </source>
</reference>
<keyword evidence="4 5" id="KW-0472">Membrane</keyword>
<dbReference type="AlphaFoldDB" id="A0A3S3SKK4"/>
<accession>A0A3S3SKK4</accession>
<keyword evidence="8" id="KW-1185">Reference proteome</keyword>